<dbReference type="Pfam" id="PF02796">
    <property type="entry name" value="HTH_7"/>
    <property type="match status" value="1"/>
</dbReference>
<proteinExistence type="inferred from homology"/>
<evidence type="ECO:0000256" key="2">
    <source>
        <dbReference type="ARBA" id="ARBA00022908"/>
    </source>
</evidence>
<dbReference type="InterPro" id="IPR050639">
    <property type="entry name" value="SSR_resolvase"/>
</dbReference>
<evidence type="ECO:0000256" key="1">
    <source>
        <dbReference type="ARBA" id="ARBA00009913"/>
    </source>
</evidence>
<dbReference type="CDD" id="cd03768">
    <property type="entry name" value="SR_ResInv"/>
    <property type="match status" value="1"/>
</dbReference>
<dbReference type="GO" id="GO:0003677">
    <property type="term" value="F:DNA binding"/>
    <property type="evidence" value="ECO:0007669"/>
    <property type="project" value="UniProtKB-KW"/>
</dbReference>
<dbReference type="InterPro" id="IPR006120">
    <property type="entry name" value="Resolvase_HTH_dom"/>
</dbReference>
<keyword evidence="3" id="KW-0238">DNA-binding</keyword>
<dbReference type="Gene3D" id="1.10.10.60">
    <property type="entry name" value="Homeodomain-like"/>
    <property type="match status" value="1"/>
</dbReference>
<dbReference type="STRING" id="662755.CRES_1863"/>
<dbReference type="PROSITE" id="PS00397">
    <property type="entry name" value="RECOMBINASES_1"/>
    <property type="match status" value="1"/>
</dbReference>
<evidence type="ECO:0000259" key="7">
    <source>
        <dbReference type="PROSITE" id="PS51736"/>
    </source>
</evidence>
<dbReference type="CDD" id="cd00569">
    <property type="entry name" value="HTH_Hin_like"/>
    <property type="match status" value="1"/>
</dbReference>
<dbReference type="InterPro" id="IPR006118">
    <property type="entry name" value="Recombinase_CS"/>
</dbReference>
<dbReference type="EMBL" id="CP002857">
    <property type="protein sequence ID" value="AEI10216.1"/>
    <property type="molecule type" value="Genomic_DNA"/>
</dbReference>
<dbReference type="GO" id="GO:0015074">
    <property type="term" value="P:DNA integration"/>
    <property type="evidence" value="ECO:0007669"/>
    <property type="project" value="UniProtKB-KW"/>
</dbReference>
<protein>
    <submittedName>
        <fullName evidence="8">Resolvase</fullName>
    </submittedName>
</protein>
<dbReference type="PANTHER" id="PTHR30461:SF26">
    <property type="entry name" value="RESOLVASE HOMOLOG YNEB"/>
    <property type="match status" value="1"/>
</dbReference>
<sequence>MSGQVFDYVRVSTSSQNEARQVAALSDVDKIYMDKVSGKNTVTRDQLNALRAFVRVGDVVKVKAVDRLARNSLDLLQSLEEFKNKGVTVKFIDSLEFNTDAISGKLVITVLGTVAEFERESIRQHQAEGIAQARKRGVYRTSRISQDDWKVAKRDLEAGVPKSKIAQRLNISRTTLYKVLDEGLPAFD</sequence>
<evidence type="ECO:0000256" key="5">
    <source>
        <dbReference type="PIRSR" id="PIRSR606118-50"/>
    </source>
</evidence>
<dbReference type="RefSeq" id="WP_013889202.1">
    <property type="nucleotide sequence ID" value="NC_015673.1"/>
</dbReference>
<dbReference type="OrthoDB" id="3405463at2"/>
<dbReference type="HOGENOM" id="CLU_010686_8_3_11"/>
<evidence type="ECO:0000313" key="8">
    <source>
        <dbReference type="EMBL" id="AEI10216.1"/>
    </source>
</evidence>
<comment type="similarity">
    <text evidence="1">Belongs to the site-specific recombinase resolvase family.</text>
</comment>
<dbReference type="Pfam" id="PF00239">
    <property type="entry name" value="Resolvase"/>
    <property type="match status" value="1"/>
</dbReference>
<feature type="domain" description="Resolvase/invertase-type recombinase catalytic" evidence="7">
    <location>
        <begin position="4"/>
        <end position="137"/>
    </location>
</feature>
<dbReference type="SUPFAM" id="SSF53041">
    <property type="entry name" value="Resolvase-like"/>
    <property type="match status" value="1"/>
</dbReference>
<reference evidence="8 9" key="1">
    <citation type="journal article" date="2012" name="BMC Genomics">
        <title>Complete genome sequence, lifestyle, and multi-drug resistance of the human pathogen Corynebacterium resistens DSM 45100 isolated from blood samples of a leukemia patient.</title>
        <authorList>
            <person name="Schroder J."/>
            <person name="Maus I."/>
            <person name="Meyer K."/>
            <person name="Wordemann S."/>
            <person name="Blom J."/>
            <person name="Jaenicke S."/>
            <person name="Schneider J."/>
            <person name="Trost E."/>
            <person name="Tauch A."/>
        </authorList>
    </citation>
    <scope>NUCLEOTIDE SEQUENCE [LARGE SCALE GENOMIC DNA]</scope>
    <source>
        <strain evidence="9">DSM 45100 / JCM 12819 / CCUG 50093 / GTC 2026 / SICGH 158</strain>
    </source>
</reference>
<dbReference type="GO" id="GO:0000150">
    <property type="term" value="F:DNA strand exchange activity"/>
    <property type="evidence" value="ECO:0007669"/>
    <property type="project" value="InterPro"/>
</dbReference>
<organism evidence="8 9">
    <name type="scientific">Corynebacterium resistens (strain DSM 45100 / JCM 12819 / GTC 2026 / SICGH 158)</name>
    <dbReference type="NCBI Taxonomy" id="662755"/>
    <lineage>
        <taxon>Bacteria</taxon>
        <taxon>Bacillati</taxon>
        <taxon>Actinomycetota</taxon>
        <taxon>Actinomycetes</taxon>
        <taxon>Mycobacteriales</taxon>
        <taxon>Corynebacteriaceae</taxon>
        <taxon>Corynebacterium</taxon>
    </lineage>
</organism>
<dbReference type="InterPro" id="IPR036162">
    <property type="entry name" value="Resolvase-like_N_sf"/>
</dbReference>
<dbReference type="PROSITE" id="PS51736">
    <property type="entry name" value="RECOMBINASES_3"/>
    <property type="match status" value="1"/>
</dbReference>
<dbReference type="PANTHER" id="PTHR30461">
    <property type="entry name" value="DNA-INVERTASE FROM LAMBDOID PROPHAGE"/>
    <property type="match status" value="1"/>
</dbReference>
<evidence type="ECO:0000256" key="4">
    <source>
        <dbReference type="ARBA" id="ARBA00023172"/>
    </source>
</evidence>
<keyword evidence="2" id="KW-0229">DNA integration</keyword>
<dbReference type="Gene3D" id="3.40.50.1390">
    <property type="entry name" value="Resolvase, N-terminal catalytic domain"/>
    <property type="match status" value="1"/>
</dbReference>
<dbReference type="KEGG" id="crd:CRES_1863"/>
<evidence type="ECO:0000313" key="9">
    <source>
        <dbReference type="Proteomes" id="UP000000492"/>
    </source>
</evidence>
<dbReference type="InterPro" id="IPR009057">
    <property type="entry name" value="Homeodomain-like_sf"/>
</dbReference>
<accession>F8E298</accession>
<keyword evidence="4" id="KW-0233">DNA recombination</keyword>
<keyword evidence="9" id="KW-1185">Reference proteome</keyword>
<evidence type="ECO:0000256" key="6">
    <source>
        <dbReference type="PROSITE-ProRule" id="PRU10137"/>
    </source>
</evidence>
<dbReference type="SMART" id="SM00857">
    <property type="entry name" value="Resolvase"/>
    <property type="match status" value="1"/>
</dbReference>
<dbReference type="eggNOG" id="COG1961">
    <property type="taxonomic scope" value="Bacteria"/>
</dbReference>
<feature type="active site" description="O-(5'-phospho-DNA)-serine intermediate" evidence="5 6">
    <location>
        <position position="12"/>
    </location>
</feature>
<dbReference type="InterPro" id="IPR006119">
    <property type="entry name" value="Resolv_N"/>
</dbReference>
<dbReference type="AlphaFoldDB" id="F8E298"/>
<dbReference type="SUPFAM" id="SSF46689">
    <property type="entry name" value="Homeodomain-like"/>
    <property type="match status" value="1"/>
</dbReference>
<dbReference type="Proteomes" id="UP000000492">
    <property type="component" value="Chromosome"/>
</dbReference>
<gene>
    <name evidence="8" type="ordered locus">CRES_1863</name>
</gene>
<evidence type="ECO:0000256" key="3">
    <source>
        <dbReference type="ARBA" id="ARBA00023125"/>
    </source>
</evidence>
<name>F8E298_CORRG</name>